<name>A0ABX8A539_9BRAD</name>
<protein>
    <submittedName>
        <fullName evidence="2">Uncharacterized protein</fullName>
    </submittedName>
</protein>
<feature type="transmembrane region" description="Helical" evidence="1">
    <location>
        <begin position="215"/>
        <end position="233"/>
    </location>
</feature>
<feature type="transmembrane region" description="Helical" evidence="1">
    <location>
        <begin position="67"/>
        <end position="90"/>
    </location>
</feature>
<proteinExistence type="predicted"/>
<sequence length="408" mass="44456">MPLAAVRRLLFSARLENLLGRSLRRGERVVWRGGPDAVATILIWRYGICAGVLWLAVLYWMSPGDWLGEFIVPLTMMGGCLVVAPFLMAFRDLQTLFVITDRRALILRAAWRGDSSDSVDFVRMDDAPELLRVSDGVAHLNFASGMPTSLPDTDYTGRYGFRFLPDAAGVLDILMATRGRGTGPFRQRQAVAMSAVLDHAHARMRDIRRISMRRGPVFLLTLAGAFIGSHAVLASDTAPSASDDGALPSFVRPTHGARACWRAEFSAAQLASDKNRTVKSIALSMETAVAQPDADWPKGRTLYNYELAISFANGRHGRALGNCLPDGANAITCGVECDGGSAVVTHAQAGAIDVDFKKSGGIKLQYCGEPGKKLRFRPKALEYRFQLQRLPDAECPAVTMPDWDAGID</sequence>
<keyword evidence="1" id="KW-0472">Membrane</keyword>
<organism evidence="2 3">
    <name type="scientific">Tardiphaga alba</name>
    <dbReference type="NCBI Taxonomy" id="340268"/>
    <lineage>
        <taxon>Bacteria</taxon>
        <taxon>Pseudomonadati</taxon>
        <taxon>Pseudomonadota</taxon>
        <taxon>Alphaproteobacteria</taxon>
        <taxon>Hyphomicrobiales</taxon>
        <taxon>Nitrobacteraceae</taxon>
        <taxon>Tardiphaga</taxon>
    </lineage>
</organism>
<keyword evidence="1" id="KW-0812">Transmembrane</keyword>
<evidence type="ECO:0000313" key="3">
    <source>
        <dbReference type="Proteomes" id="UP000682843"/>
    </source>
</evidence>
<keyword evidence="1" id="KW-1133">Transmembrane helix</keyword>
<dbReference type="EMBL" id="CP036498">
    <property type="protein sequence ID" value="QUS37819.1"/>
    <property type="molecule type" value="Genomic_DNA"/>
</dbReference>
<dbReference type="Proteomes" id="UP000682843">
    <property type="component" value="Chromosome"/>
</dbReference>
<keyword evidence="3" id="KW-1185">Reference proteome</keyword>
<dbReference type="RefSeq" id="WP_211911352.1">
    <property type="nucleotide sequence ID" value="NZ_CP036498.1"/>
</dbReference>
<reference evidence="2 3" key="1">
    <citation type="submission" date="2019-02" db="EMBL/GenBank/DDBJ databases">
        <title>Emended description of the genus Rhodopseudomonas and description of Rhodopseudomonas albus sp. nov., a non-phototrophic, heavy-metal-tolerant bacterium isolated from garden soil.</title>
        <authorList>
            <person name="Bao Z."/>
            <person name="Cao W.W."/>
            <person name="Sato Y."/>
            <person name="Nishizawa T."/>
            <person name="Zhao J."/>
            <person name="Guo Y."/>
            <person name="Ohta H."/>
        </authorList>
    </citation>
    <scope>NUCLEOTIDE SEQUENCE [LARGE SCALE GENOMIC DNA]</scope>
    <source>
        <strain evidence="2 3">SK50-23</strain>
    </source>
</reference>
<evidence type="ECO:0000313" key="2">
    <source>
        <dbReference type="EMBL" id="QUS37819.1"/>
    </source>
</evidence>
<feature type="transmembrane region" description="Helical" evidence="1">
    <location>
        <begin position="42"/>
        <end position="61"/>
    </location>
</feature>
<evidence type="ECO:0000256" key="1">
    <source>
        <dbReference type="SAM" id="Phobius"/>
    </source>
</evidence>
<accession>A0ABX8A539</accession>
<gene>
    <name evidence="2" type="ORF">RPMA_02270</name>
</gene>